<keyword evidence="3" id="KW-1185">Reference proteome</keyword>
<feature type="transmembrane region" description="Helical" evidence="1">
    <location>
        <begin position="89"/>
        <end position="108"/>
    </location>
</feature>
<sequence length="238" mass="26295">MVTSGYRLAVRRASRSRNKGEGIVAQLRLLEMATARIRGGFVTTSRRRRITPAVNLPNRCVRSNVRLQNRRQSRPPHPIRLRVRQTRSVFLTVATLAASIAPVGALWFTDLSLQATREQMRTTEQGQYADRFTKGVEQLWSQQAVVRLGAVLELKSLADESVRDAVKVVRVLSSFVRSRTPMQGCLPAGFVADGARGSTRLPDDVAAALEMSQQLSRSTNVNLATVCSAEETAPLKPE</sequence>
<name>A0A1Y5YBQ3_KIBAR</name>
<gene>
    <name evidence="2" type="ORF">SAMN05661093_10686</name>
</gene>
<dbReference type="EMBL" id="FWXV01000020">
    <property type="protein sequence ID" value="SMD27089.1"/>
    <property type="molecule type" value="Genomic_DNA"/>
</dbReference>
<accession>A0A1Y5YBQ3</accession>
<keyword evidence="1" id="KW-1133">Transmembrane helix</keyword>
<protein>
    <submittedName>
        <fullName evidence="2">Uncharacterized protein</fullName>
    </submittedName>
</protein>
<dbReference type="Proteomes" id="UP000192674">
    <property type="component" value="Unassembled WGS sequence"/>
</dbReference>
<keyword evidence="1" id="KW-0472">Membrane</keyword>
<dbReference type="AlphaFoldDB" id="A0A1Y5YBQ3"/>
<evidence type="ECO:0000313" key="2">
    <source>
        <dbReference type="EMBL" id="SMD27089.1"/>
    </source>
</evidence>
<proteinExistence type="predicted"/>
<reference evidence="2 3" key="1">
    <citation type="submission" date="2017-04" db="EMBL/GenBank/DDBJ databases">
        <authorList>
            <person name="Afonso C.L."/>
            <person name="Miller P.J."/>
            <person name="Scott M.A."/>
            <person name="Spackman E."/>
            <person name="Goraichik I."/>
            <person name="Dimitrov K.M."/>
            <person name="Suarez D.L."/>
            <person name="Swayne D.E."/>
        </authorList>
    </citation>
    <scope>NUCLEOTIDE SEQUENCE [LARGE SCALE GENOMIC DNA]</scope>
    <source>
        <strain evidence="2 3">DSM 43828</strain>
    </source>
</reference>
<keyword evidence="1" id="KW-0812">Transmembrane</keyword>
<organism evidence="2 3">
    <name type="scientific">Kibdelosporangium aridum</name>
    <dbReference type="NCBI Taxonomy" id="2030"/>
    <lineage>
        <taxon>Bacteria</taxon>
        <taxon>Bacillati</taxon>
        <taxon>Actinomycetota</taxon>
        <taxon>Actinomycetes</taxon>
        <taxon>Pseudonocardiales</taxon>
        <taxon>Pseudonocardiaceae</taxon>
        <taxon>Kibdelosporangium</taxon>
    </lineage>
</organism>
<evidence type="ECO:0000256" key="1">
    <source>
        <dbReference type="SAM" id="Phobius"/>
    </source>
</evidence>
<evidence type="ECO:0000313" key="3">
    <source>
        <dbReference type="Proteomes" id="UP000192674"/>
    </source>
</evidence>